<dbReference type="GO" id="GO:0030514">
    <property type="term" value="P:negative regulation of BMP signaling pathway"/>
    <property type="evidence" value="ECO:0007669"/>
    <property type="project" value="TreeGrafter"/>
</dbReference>
<sequence length="150" mass="16547">MNVKSIGRSIQCASTEFKRAEERWGPGKSPNLPGGAASTPSVICDLERAECQFGKTIRELHTTWFADLGPPFGVMYCIMCECVPFQKKRRVVGRVQCRNIKNECPKPTCDDPILLPGRCCKTCPGDAQTTIHSEFNRSLAAKVAETTNPL</sequence>
<dbReference type="AlphaFoldDB" id="A0A182TUQ0"/>
<dbReference type="GO" id="GO:0036122">
    <property type="term" value="F:BMP binding"/>
    <property type="evidence" value="ECO:0007669"/>
    <property type="project" value="TreeGrafter"/>
</dbReference>
<reference evidence="2" key="2">
    <citation type="submission" date="2020-05" db="UniProtKB">
        <authorList>
            <consortium name="EnsemblMetazoa"/>
        </authorList>
    </citation>
    <scope>IDENTIFICATION</scope>
    <source>
        <strain evidence="2">CM1001059</strain>
    </source>
</reference>
<protein>
    <submittedName>
        <fullName evidence="2">VWFC domain-containing protein</fullName>
    </submittedName>
</protein>
<organism evidence="2 3">
    <name type="scientific">Anopheles melas</name>
    <dbReference type="NCBI Taxonomy" id="34690"/>
    <lineage>
        <taxon>Eukaryota</taxon>
        <taxon>Metazoa</taxon>
        <taxon>Ecdysozoa</taxon>
        <taxon>Arthropoda</taxon>
        <taxon>Hexapoda</taxon>
        <taxon>Insecta</taxon>
        <taxon>Pterygota</taxon>
        <taxon>Neoptera</taxon>
        <taxon>Endopterygota</taxon>
        <taxon>Diptera</taxon>
        <taxon>Nematocera</taxon>
        <taxon>Culicoidea</taxon>
        <taxon>Culicidae</taxon>
        <taxon>Anophelinae</taxon>
        <taxon>Anopheles</taxon>
    </lineage>
</organism>
<name>A0A182TUQ0_9DIPT</name>
<proteinExistence type="predicted"/>
<evidence type="ECO:0000259" key="1">
    <source>
        <dbReference type="Pfam" id="PF00093"/>
    </source>
</evidence>
<feature type="domain" description="VWFC" evidence="1">
    <location>
        <begin position="51"/>
        <end position="123"/>
    </location>
</feature>
<dbReference type="Proteomes" id="UP000075902">
    <property type="component" value="Unassembled WGS sequence"/>
</dbReference>
<evidence type="ECO:0000313" key="2">
    <source>
        <dbReference type="EnsemblMetazoa" id="AMEC008632-PA"/>
    </source>
</evidence>
<dbReference type="PANTHER" id="PTHR46526:SF1">
    <property type="entry name" value="CHORDIN"/>
    <property type="match status" value="1"/>
</dbReference>
<dbReference type="Pfam" id="PF00093">
    <property type="entry name" value="VWC"/>
    <property type="match status" value="1"/>
</dbReference>
<dbReference type="InterPro" id="IPR001007">
    <property type="entry name" value="VWF_dom"/>
</dbReference>
<dbReference type="EnsemblMetazoa" id="AMEC008632-RA">
    <property type="protein sequence ID" value="AMEC008632-PA"/>
    <property type="gene ID" value="AMEC008632"/>
</dbReference>
<keyword evidence="3" id="KW-1185">Reference proteome</keyword>
<dbReference type="GO" id="GO:0009953">
    <property type="term" value="P:dorsal/ventral pattern formation"/>
    <property type="evidence" value="ECO:0007669"/>
    <property type="project" value="TreeGrafter"/>
</dbReference>
<dbReference type="InterPro" id="IPR052278">
    <property type="entry name" value="Chordin-like_regulators"/>
</dbReference>
<dbReference type="SUPFAM" id="SSF57603">
    <property type="entry name" value="FnI-like domain"/>
    <property type="match status" value="1"/>
</dbReference>
<reference evidence="3" key="1">
    <citation type="submission" date="2014-01" db="EMBL/GenBank/DDBJ databases">
        <title>The Genome Sequence of Anopheles melas CM1001059_A (V2).</title>
        <authorList>
            <consortium name="The Broad Institute Genomics Platform"/>
            <person name="Neafsey D.E."/>
            <person name="Besansky N."/>
            <person name="Howell P."/>
            <person name="Walton C."/>
            <person name="Young S.K."/>
            <person name="Zeng Q."/>
            <person name="Gargeya S."/>
            <person name="Fitzgerald M."/>
            <person name="Haas B."/>
            <person name="Abouelleil A."/>
            <person name="Allen A.W."/>
            <person name="Alvarado L."/>
            <person name="Arachchi H.M."/>
            <person name="Berlin A.M."/>
            <person name="Chapman S.B."/>
            <person name="Gainer-Dewar J."/>
            <person name="Goldberg J."/>
            <person name="Griggs A."/>
            <person name="Gujja S."/>
            <person name="Hansen M."/>
            <person name="Howarth C."/>
            <person name="Imamovic A."/>
            <person name="Ireland A."/>
            <person name="Larimer J."/>
            <person name="McCowan C."/>
            <person name="Murphy C."/>
            <person name="Pearson M."/>
            <person name="Poon T.W."/>
            <person name="Priest M."/>
            <person name="Roberts A."/>
            <person name="Saif S."/>
            <person name="Shea T."/>
            <person name="Sisk P."/>
            <person name="Sykes S."/>
            <person name="Wortman J."/>
            <person name="Nusbaum C."/>
            <person name="Birren B."/>
        </authorList>
    </citation>
    <scope>NUCLEOTIDE SEQUENCE [LARGE SCALE GENOMIC DNA]</scope>
    <source>
        <strain evidence="3">CM1001059</strain>
    </source>
</reference>
<dbReference type="VEuPathDB" id="VectorBase:AMEC008632"/>
<evidence type="ECO:0000313" key="3">
    <source>
        <dbReference type="Proteomes" id="UP000075902"/>
    </source>
</evidence>
<accession>A0A182TUQ0</accession>
<dbReference type="PANTHER" id="PTHR46526">
    <property type="entry name" value="CHORDIN"/>
    <property type="match status" value="1"/>
</dbReference>
<dbReference type="GO" id="GO:0005615">
    <property type="term" value="C:extracellular space"/>
    <property type="evidence" value="ECO:0007669"/>
    <property type="project" value="TreeGrafter"/>
</dbReference>
<dbReference type="STRING" id="34690.A0A182TUQ0"/>